<protein>
    <submittedName>
        <fullName evidence="2">GNAT family N-acetyltransferase</fullName>
    </submittedName>
</protein>
<organism evidence="2 3">
    <name type="scientific">Microvirga brassicacearum</name>
    <dbReference type="NCBI Taxonomy" id="2580413"/>
    <lineage>
        <taxon>Bacteria</taxon>
        <taxon>Pseudomonadati</taxon>
        <taxon>Pseudomonadota</taxon>
        <taxon>Alphaproteobacteria</taxon>
        <taxon>Hyphomicrobiales</taxon>
        <taxon>Methylobacteriaceae</taxon>
        <taxon>Microvirga</taxon>
    </lineage>
</organism>
<dbReference type="GO" id="GO:0016747">
    <property type="term" value="F:acyltransferase activity, transferring groups other than amino-acyl groups"/>
    <property type="evidence" value="ECO:0007669"/>
    <property type="project" value="InterPro"/>
</dbReference>
<dbReference type="PANTHER" id="PTHR43451">
    <property type="entry name" value="ACETYLTRANSFERASE (GNAT) FAMILY PROTEIN"/>
    <property type="match status" value="1"/>
</dbReference>
<feature type="domain" description="N-acetyltransferase" evidence="1">
    <location>
        <begin position="8"/>
        <end position="160"/>
    </location>
</feature>
<dbReference type="AlphaFoldDB" id="A0A5N3PAR5"/>
<keyword evidence="2" id="KW-0808">Transferase</keyword>
<dbReference type="Proteomes" id="UP000325684">
    <property type="component" value="Unassembled WGS sequence"/>
</dbReference>
<dbReference type="SUPFAM" id="SSF55729">
    <property type="entry name" value="Acyl-CoA N-acyltransferases (Nat)"/>
    <property type="match status" value="1"/>
</dbReference>
<dbReference type="OrthoDB" id="9789081at2"/>
<reference evidence="2 3" key="1">
    <citation type="journal article" date="2019" name="Microorganisms">
        <title>Genome Insights into the Novel Species Microvirga brassicacearum, a Rapeseed Endophyte with Biotechnological Potential.</title>
        <authorList>
            <person name="Jimenez-Gomez A."/>
            <person name="Saati-Santamaria Z."/>
            <person name="Igual J.M."/>
            <person name="Rivas R."/>
            <person name="Mateos P.F."/>
            <person name="Garcia-Fraile P."/>
        </authorList>
    </citation>
    <scope>NUCLEOTIDE SEQUENCE [LARGE SCALE GENOMIC DNA]</scope>
    <source>
        <strain evidence="2 3">CDVBN77</strain>
    </source>
</reference>
<dbReference type="InterPro" id="IPR000182">
    <property type="entry name" value="GNAT_dom"/>
</dbReference>
<evidence type="ECO:0000313" key="2">
    <source>
        <dbReference type="EMBL" id="KAB0266715.1"/>
    </source>
</evidence>
<dbReference type="CDD" id="cd04301">
    <property type="entry name" value="NAT_SF"/>
    <property type="match status" value="1"/>
</dbReference>
<dbReference type="EMBL" id="VCMV01000017">
    <property type="protein sequence ID" value="KAB0266715.1"/>
    <property type="molecule type" value="Genomic_DNA"/>
</dbReference>
<evidence type="ECO:0000259" key="1">
    <source>
        <dbReference type="PROSITE" id="PS51186"/>
    </source>
</evidence>
<dbReference type="InterPro" id="IPR016181">
    <property type="entry name" value="Acyl_CoA_acyltransferase"/>
</dbReference>
<dbReference type="Pfam" id="PF13673">
    <property type="entry name" value="Acetyltransf_10"/>
    <property type="match status" value="1"/>
</dbReference>
<dbReference type="RefSeq" id="WP_150944898.1">
    <property type="nucleotide sequence ID" value="NZ_VCMV01000017.1"/>
</dbReference>
<proteinExistence type="predicted"/>
<gene>
    <name evidence="2" type="ORF">FEZ63_12505</name>
</gene>
<comment type="caution">
    <text evidence="2">The sequence shown here is derived from an EMBL/GenBank/DDBJ whole genome shotgun (WGS) entry which is preliminary data.</text>
</comment>
<dbReference type="PANTHER" id="PTHR43451:SF1">
    <property type="entry name" value="ACETYLTRANSFERASE"/>
    <property type="match status" value="1"/>
</dbReference>
<evidence type="ECO:0000313" key="3">
    <source>
        <dbReference type="Proteomes" id="UP000325684"/>
    </source>
</evidence>
<dbReference type="InterPro" id="IPR052564">
    <property type="entry name" value="N-acetyltrans/Recomb-assoc"/>
</dbReference>
<sequence length="169" mass="18291">MGQSLPKPGLRPFLPADVPLLAEIFRASIEEMTGEDYSEAQREAWASKADDESFAKRLSEALTLVATMDGSPLGFIALKDNTHIDFFFVHPAVAGQGVGTMLYEAIEKLATARAATRLTADVSDTALGFFQKRGFQPQRRNTVTIGDEWLANTTMDKPIGPAKNGTVAS</sequence>
<dbReference type="PROSITE" id="PS51186">
    <property type="entry name" value="GNAT"/>
    <property type="match status" value="1"/>
</dbReference>
<keyword evidence="3" id="KW-1185">Reference proteome</keyword>
<dbReference type="Gene3D" id="3.40.630.30">
    <property type="match status" value="1"/>
</dbReference>
<name>A0A5N3PAR5_9HYPH</name>
<accession>A0A5N3PAR5</accession>